<evidence type="ECO:0000313" key="2">
    <source>
        <dbReference type="Proteomes" id="UP000777438"/>
    </source>
</evidence>
<proteinExistence type="predicted"/>
<dbReference type="Proteomes" id="UP000777438">
    <property type="component" value="Unassembled WGS sequence"/>
</dbReference>
<reference evidence="1 2" key="1">
    <citation type="journal article" date="2021" name="Nat. Commun.">
        <title>Genetic determinants of endophytism in the Arabidopsis root mycobiome.</title>
        <authorList>
            <person name="Mesny F."/>
            <person name="Miyauchi S."/>
            <person name="Thiergart T."/>
            <person name="Pickel B."/>
            <person name="Atanasova L."/>
            <person name="Karlsson M."/>
            <person name="Huettel B."/>
            <person name="Barry K.W."/>
            <person name="Haridas S."/>
            <person name="Chen C."/>
            <person name="Bauer D."/>
            <person name="Andreopoulos W."/>
            <person name="Pangilinan J."/>
            <person name="LaButti K."/>
            <person name="Riley R."/>
            <person name="Lipzen A."/>
            <person name="Clum A."/>
            <person name="Drula E."/>
            <person name="Henrissat B."/>
            <person name="Kohler A."/>
            <person name="Grigoriev I.V."/>
            <person name="Martin F.M."/>
            <person name="Hacquard S."/>
        </authorList>
    </citation>
    <scope>NUCLEOTIDE SEQUENCE [LARGE SCALE GENOMIC DNA]</scope>
    <source>
        <strain evidence="1 2">MPI-CAGE-CH-0241</strain>
    </source>
</reference>
<comment type="caution">
    <text evidence="1">The sequence shown here is derived from an EMBL/GenBank/DDBJ whole genome shotgun (WGS) entry which is preliminary data.</text>
</comment>
<evidence type="ECO:0000313" key="1">
    <source>
        <dbReference type="EMBL" id="KAH6892294.1"/>
    </source>
</evidence>
<dbReference type="OrthoDB" id="3790173at2759"/>
<dbReference type="AlphaFoldDB" id="A0A9P8WA10"/>
<organism evidence="1 2">
    <name type="scientific">Thelonectria olida</name>
    <dbReference type="NCBI Taxonomy" id="1576542"/>
    <lineage>
        <taxon>Eukaryota</taxon>
        <taxon>Fungi</taxon>
        <taxon>Dikarya</taxon>
        <taxon>Ascomycota</taxon>
        <taxon>Pezizomycotina</taxon>
        <taxon>Sordariomycetes</taxon>
        <taxon>Hypocreomycetidae</taxon>
        <taxon>Hypocreales</taxon>
        <taxon>Nectriaceae</taxon>
        <taxon>Thelonectria</taxon>
    </lineage>
</organism>
<dbReference type="EMBL" id="JAGPYM010000007">
    <property type="protein sequence ID" value="KAH6892294.1"/>
    <property type="molecule type" value="Genomic_DNA"/>
</dbReference>
<gene>
    <name evidence="1" type="ORF">B0T10DRAFT_458007</name>
</gene>
<sequence>MNFFLIWRVFGIKERVVWIFLKPAIALKHSPRTLKATCANAHHSKTGTSKYSFVKHQLDSLIRSECSAEAAPKVKWVVYSGPAAVAIVSSRAIWAQAKKELDMLVAYWFSWTEFNTAERRDEATRLYDRHINGVLTPDALVGDDDQFLDFANSYRVSRRGSYSVSAASTRNATRDLPNLLRCFLPKAVENPYDAEHVRHTGEITQAAALSKLEI</sequence>
<name>A0A9P8WA10_9HYPO</name>
<accession>A0A9P8WA10</accession>
<protein>
    <submittedName>
        <fullName evidence="1">Uncharacterized protein</fullName>
    </submittedName>
</protein>
<keyword evidence="2" id="KW-1185">Reference proteome</keyword>